<evidence type="ECO:0000313" key="1">
    <source>
        <dbReference type="EMBL" id="KAL3315682.1"/>
    </source>
</evidence>
<evidence type="ECO:0000313" key="2">
    <source>
        <dbReference type="Proteomes" id="UP001626550"/>
    </source>
</evidence>
<organism evidence="1 2">
    <name type="scientific">Cichlidogyrus casuarinus</name>
    <dbReference type="NCBI Taxonomy" id="1844966"/>
    <lineage>
        <taxon>Eukaryota</taxon>
        <taxon>Metazoa</taxon>
        <taxon>Spiralia</taxon>
        <taxon>Lophotrochozoa</taxon>
        <taxon>Platyhelminthes</taxon>
        <taxon>Monogenea</taxon>
        <taxon>Monopisthocotylea</taxon>
        <taxon>Dactylogyridea</taxon>
        <taxon>Ancyrocephalidae</taxon>
        <taxon>Cichlidogyrus</taxon>
    </lineage>
</organism>
<sequence length="164" mass="19116">MIKILEYELELNNGHKSSKVDVELWDVAGDRKMIPLIPVLSRKISGAIFVYNPDKASHSKQLESWYDALKSSSALKDSQLLVLCHKTLDCPDRELVELCKQFFSWISIIMIHLADKFAKIRKIHTDFESNLEKLKKSFARFVEILIERLKEDEDREELRILNGK</sequence>
<dbReference type="EMBL" id="JBJKFK010000688">
    <property type="protein sequence ID" value="KAL3315682.1"/>
    <property type="molecule type" value="Genomic_DNA"/>
</dbReference>
<comment type="caution">
    <text evidence="1">The sequence shown here is derived from an EMBL/GenBank/DDBJ whole genome shotgun (WGS) entry which is preliminary data.</text>
</comment>
<dbReference type="Proteomes" id="UP001626550">
    <property type="component" value="Unassembled WGS sequence"/>
</dbReference>
<dbReference type="Pfam" id="PF08477">
    <property type="entry name" value="Roc"/>
    <property type="match status" value="1"/>
</dbReference>
<proteinExistence type="predicted"/>
<accession>A0ABD2Q8X7</accession>
<dbReference type="Gene3D" id="3.40.50.300">
    <property type="entry name" value="P-loop containing nucleotide triphosphate hydrolases"/>
    <property type="match status" value="1"/>
</dbReference>
<protein>
    <submittedName>
        <fullName evidence="1">Intraflagellar transport protein 22</fullName>
    </submittedName>
</protein>
<reference evidence="1 2" key="1">
    <citation type="submission" date="2024-11" db="EMBL/GenBank/DDBJ databases">
        <title>Adaptive evolution of stress response genes in parasites aligns with host niche diversity.</title>
        <authorList>
            <person name="Hahn C."/>
            <person name="Resl P."/>
        </authorList>
    </citation>
    <scope>NUCLEOTIDE SEQUENCE [LARGE SCALE GENOMIC DNA]</scope>
    <source>
        <strain evidence="1">EGGRZ-B1_66</strain>
        <tissue evidence="1">Body</tissue>
    </source>
</reference>
<dbReference type="InterPro" id="IPR027417">
    <property type="entry name" value="P-loop_NTPase"/>
</dbReference>
<name>A0ABD2Q8X7_9PLAT</name>
<keyword evidence="2" id="KW-1185">Reference proteome</keyword>
<gene>
    <name evidence="1" type="primary">RABL5</name>
    <name evidence="1" type="ORF">Ciccas_005679</name>
</gene>
<dbReference type="SUPFAM" id="SSF52540">
    <property type="entry name" value="P-loop containing nucleoside triphosphate hydrolases"/>
    <property type="match status" value="1"/>
</dbReference>
<dbReference type="AlphaFoldDB" id="A0ABD2Q8X7"/>